<keyword evidence="3" id="KW-0789">Thiol protease inhibitor</keyword>
<sequence length="144" mass="15687">MASASSSPSSPHISNSFLIVALLAASLAAAEAVYHIHGPRGWGKKVGGWTDIPDAESDLETLDLGRFSVDEYNRRLRTAKDAPLSFVGVLSAQRQVVSGIKYRIRVAVVDTITRGRRAFVAIVVVRPWVEDNPRELLSFSPSLE</sequence>
<evidence type="ECO:0000313" key="7">
    <source>
        <dbReference type="EMBL" id="KAG0489811.1"/>
    </source>
</evidence>
<accession>A0A835RKX5</accession>
<dbReference type="PANTHER" id="PTHR47373:SF1">
    <property type="entry name" value="CYSTEINE PROTEINASE INHIBITOR 2"/>
    <property type="match status" value="1"/>
</dbReference>
<gene>
    <name evidence="7" type="ORF">HPP92_006674</name>
    <name evidence="6" type="ORF">HPP92_006959</name>
</gene>
<dbReference type="Proteomes" id="UP000636800">
    <property type="component" value="Chromosome 3"/>
</dbReference>
<dbReference type="OrthoDB" id="1908104at2759"/>
<dbReference type="Proteomes" id="UP000639772">
    <property type="component" value="Chromosome 3"/>
</dbReference>
<feature type="domain" description="Cystatin" evidence="5">
    <location>
        <begin position="44"/>
        <end position="142"/>
    </location>
</feature>
<evidence type="ECO:0000313" key="6">
    <source>
        <dbReference type="EMBL" id="KAG0488148.1"/>
    </source>
</evidence>
<dbReference type="EMBL" id="JADCNM010000003">
    <property type="protein sequence ID" value="KAG0489811.1"/>
    <property type="molecule type" value="Genomic_DNA"/>
</dbReference>
<dbReference type="Pfam" id="PF16845">
    <property type="entry name" value="SQAPI"/>
    <property type="match status" value="1"/>
</dbReference>
<dbReference type="InterPro" id="IPR000010">
    <property type="entry name" value="Cystatin_dom"/>
</dbReference>
<keyword evidence="4" id="KW-0732">Signal</keyword>
<evidence type="ECO:0000313" key="8">
    <source>
        <dbReference type="Proteomes" id="UP000636800"/>
    </source>
</evidence>
<evidence type="ECO:0000313" key="9">
    <source>
        <dbReference type="Proteomes" id="UP000639772"/>
    </source>
</evidence>
<comment type="similarity">
    <text evidence="1">Belongs to the cystatin family. Phytocystatin subfamily.</text>
</comment>
<dbReference type="GO" id="GO:0004869">
    <property type="term" value="F:cysteine-type endopeptidase inhibitor activity"/>
    <property type="evidence" value="ECO:0007669"/>
    <property type="project" value="UniProtKB-KW"/>
</dbReference>
<dbReference type="Gene3D" id="3.10.450.10">
    <property type="match status" value="1"/>
</dbReference>
<feature type="signal peptide" evidence="4">
    <location>
        <begin position="1"/>
        <end position="32"/>
    </location>
</feature>
<name>A0A835RKX5_VANPL</name>
<reference evidence="8 9" key="1">
    <citation type="journal article" date="2020" name="Nat. Food">
        <title>A phased Vanilla planifolia genome enables genetic improvement of flavour and production.</title>
        <authorList>
            <person name="Hasing T."/>
            <person name="Tang H."/>
            <person name="Brym M."/>
            <person name="Khazi F."/>
            <person name="Huang T."/>
            <person name="Chambers A.H."/>
        </authorList>
    </citation>
    <scope>NUCLEOTIDE SEQUENCE [LARGE SCALE GENOMIC DNA]</scope>
    <source>
        <tissue evidence="6">Leaf</tissue>
    </source>
</reference>
<proteinExistence type="inferred from homology"/>
<dbReference type="SUPFAM" id="SSF54403">
    <property type="entry name" value="Cystatin/monellin"/>
    <property type="match status" value="1"/>
</dbReference>
<dbReference type="SMART" id="SM00043">
    <property type="entry name" value="CY"/>
    <property type="match status" value="1"/>
</dbReference>
<dbReference type="InterPro" id="IPR046350">
    <property type="entry name" value="Cystatin_sf"/>
</dbReference>
<comment type="caution">
    <text evidence="6">The sequence shown here is derived from an EMBL/GenBank/DDBJ whole genome shotgun (WGS) entry which is preliminary data.</text>
</comment>
<keyword evidence="2" id="KW-0646">Protease inhibitor</keyword>
<keyword evidence="8" id="KW-1185">Reference proteome</keyword>
<evidence type="ECO:0000259" key="5">
    <source>
        <dbReference type="SMART" id="SM00043"/>
    </source>
</evidence>
<organism evidence="6 8">
    <name type="scientific">Vanilla planifolia</name>
    <name type="common">Vanilla</name>
    <dbReference type="NCBI Taxonomy" id="51239"/>
    <lineage>
        <taxon>Eukaryota</taxon>
        <taxon>Viridiplantae</taxon>
        <taxon>Streptophyta</taxon>
        <taxon>Embryophyta</taxon>
        <taxon>Tracheophyta</taxon>
        <taxon>Spermatophyta</taxon>
        <taxon>Magnoliopsida</taxon>
        <taxon>Liliopsida</taxon>
        <taxon>Asparagales</taxon>
        <taxon>Orchidaceae</taxon>
        <taxon>Vanilloideae</taxon>
        <taxon>Vanilleae</taxon>
        <taxon>Vanilla</taxon>
    </lineage>
</organism>
<evidence type="ECO:0000256" key="2">
    <source>
        <dbReference type="ARBA" id="ARBA00022690"/>
    </source>
</evidence>
<protein>
    <recommendedName>
        <fullName evidence="5">Cystatin domain-containing protein</fullName>
    </recommendedName>
</protein>
<feature type="chain" id="PRO_5033642999" description="Cystatin domain-containing protein" evidence="4">
    <location>
        <begin position="33"/>
        <end position="144"/>
    </location>
</feature>
<dbReference type="EMBL" id="JADCNL010000003">
    <property type="protein sequence ID" value="KAG0488148.1"/>
    <property type="molecule type" value="Genomic_DNA"/>
</dbReference>
<dbReference type="CDD" id="cd00042">
    <property type="entry name" value="CY"/>
    <property type="match status" value="1"/>
</dbReference>
<evidence type="ECO:0000256" key="4">
    <source>
        <dbReference type="SAM" id="SignalP"/>
    </source>
</evidence>
<dbReference type="AlphaFoldDB" id="A0A835RKX5"/>
<evidence type="ECO:0000256" key="1">
    <source>
        <dbReference type="ARBA" id="ARBA00007233"/>
    </source>
</evidence>
<dbReference type="PANTHER" id="PTHR47373">
    <property type="entry name" value="CYSTEINE PROTEINASE INHIBITOR 2"/>
    <property type="match status" value="1"/>
</dbReference>
<evidence type="ECO:0000256" key="3">
    <source>
        <dbReference type="ARBA" id="ARBA00022704"/>
    </source>
</evidence>